<evidence type="ECO:0000313" key="3">
    <source>
        <dbReference type="Proteomes" id="UP000008144"/>
    </source>
</evidence>
<name>H2XYQ9_CIOIN</name>
<evidence type="ECO:0000313" key="2">
    <source>
        <dbReference type="Ensembl" id="ENSCINP00000034793.1"/>
    </source>
</evidence>
<protein>
    <submittedName>
        <fullName evidence="2">Uncharacterized protein</fullName>
    </submittedName>
</protein>
<dbReference type="Ensembl" id="ENSCINT00000035447.1">
    <property type="protein sequence ID" value="ENSCINP00000034793.1"/>
    <property type="gene ID" value="ENSCING00000021091.1"/>
</dbReference>
<keyword evidence="3" id="KW-1185">Reference proteome</keyword>
<reference evidence="2" key="3">
    <citation type="submission" date="2025-09" db="UniProtKB">
        <authorList>
            <consortium name="Ensembl"/>
        </authorList>
    </citation>
    <scope>IDENTIFICATION</scope>
</reference>
<dbReference type="Proteomes" id="UP000008144">
    <property type="component" value="Unassembled WGS sequence"/>
</dbReference>
<accession>H2XYQ9</accession>
<organism evidence="2 3">
    <name type="scientific">Ciona intestinalis</name>
    <name type="common">Transparent sea squirt</name>
    <name type="synonym">Ascidia intestinalis</name>
    <dbReference type="NCBI Taxonomy" id="7719"/>
    <lineage>
        <taxon>Eukaryota</taxon>
        <taxon>Metazoa</taxon>
        <taxon>Chordata</taxon>
        <taxon>Tunicata</taxon>
        <taxon>Ascidiacea</taxon>
        <taxon>Phlebobranchia</taxon>
        <taxon>Cionidae</taxon>
        <taxon>Ciona</taxon>
    </lineage>
</organism>
<dbReference type="AlphaFoldDB" id="H2XYQ9"/>
<proteinExistence type="predicted"/>
<feature type="region of interest" description="Disordered" evidence="1">
    <location>
        <begin position="15"/>
        <end position="37"/>
    </location>
</feature>
<dbReference type="HOGENOM" id="CLU_3350806_0_0_1"/>
<dbReference type="InParanoid" id="H2XYQ9"/>
<sequence length="37" mass="4208">MCDQIEVDENEVVEALDSVTNENDNESDDDDDDDECE</sequence>
<evidence type="ECO:0000256" key="1">
    <source>
        <dbReference type="SAM" id="MobiDB-lite"/>
    </source>
</evidence>
<reference evidence="2" key="2">
    <citation type="submission" date="2025-08" db="UniProtKB">
        <authorList>
            <consortium name="Ensembl"/>
        </authorList>
    </citation>
    <scope>IDENTIFICATION</scope>
</reference>
<reference evidence="3" key="1">
    <citation type="journal article" date="2002" name="Science">
        <title>The draft genome of Ciona intestinalis: insights into chordate and vertebrate origins.</title>
        <authorList>
            <person name="Dehal P."/>
            <person name="Satou Y."/>
            <person name="Campbell R.K."/>
            <person name="Chapman J."/>
            <person name="Degnan B."/>
            <person name="De Tomaso A."/>
            <person name="Davidson B."/>
            <person name="Di Gregorio A."/>
            <person name="Gelpke M."/>
            <person name="Goodstein D.M."/>
            <person name="Harafuji N."/>
            <person name="Hastings K.E."/>
            <person name="Ho I."/>
            <person name="Hotta K."/>
            <person name="Huang W."/>
            <person name="Kawashima T."/>
            <person name="Lemaire P."/>
            <person name="Martinez D."/>
            <person name="Meinertzhagen I.A."/>
            <person name="Necula S."/>
            <person name="Nonaka M."/>
            <person name="Putnam N."/>
            <person name="Rash S."/>
            <person name="Saiga H."/>
            <person name="Satake M."/>
            <person name="Terry A."/>
            <person name="Yamada L."/>
            <person name="Wang H.G."/>
            <person name="Awazu S."/>
            <person name="Azumi K."/>
            <person name="Boore J."/>
            <person name="Branno M."/>
            <person name="Chin-Bow S."/>
            <person name="DeSantis R."/>
            <person name="Doyle S."/>
            <person name="Francino P."/>
            <person name="Keys D.N."/>
            <person name="Haga S."/>
            <person name="Hayashi H."/>
            <person name="Hino K."/>
            <person name="Imai K.S."/>
            <person name="Inaba K."/>
            <person name="Kano S."/>
            <person name="Kobayashi K."/>
            <person name="Kobayashi M."/>
            <person name="Lee B.I."/>
            <person name="Makabe K.W."/>
            <person name="Manohar C."/>
            <person name="Matassi G."/>
            <person name="Medina M."/>
            <person name="Mochizuki Y."/>
            <person name="Mount S."/>
            <person name="Morishita T."/>
            <person name="Miura S."/>
            <person name="Nakayama A."/>
            <person name="Nishizaka S."/>
            <person name="Nomoto H."/>
            <person name="Ohta F."/>
            <person name="Oishi K."/>
            <person name="Rigoutsos I."/>
            <person name="Sano M."/>
            <person name="Sasaki A."/>
            <person name="Sasakura Y."/>
            <person name="Shoguchi E."/>
            <person name="Shin-i T."/>
            <person name="Spagnuolo A."/>
            <person name="Stainier D."/>
            <person name="Suzuki M.M."/>
            <person name="Tassy O."/>
            <person name="Takatori N."/>
            <person name="Tokuoka M."/>
            <person name="Yagi K."/>
            <person name="Yoshizaki F."/>
            <person name="Wada S."/>
            <person name="Zhang C."/>
            <person name="Hyatt P.D."/>
            <person name="Larimer F."/>
            <person name="Detter C."/>
            <person name="Doggett N."/>
            <person name="Glavina T."/>
            <person name="Hawkins T."/>
            <person name="Richardson P."/>
            <person name="Lucas S."/>
            <person name="Kohara Y."/>
            <person name="Levine M."/>
            <person name="Satoh N."/>
            <person name="Rokhsar D.S."/>
        </authorList>
    </citation>
    <scope>NUCLEOTIDE SEQUENCE [LARGE SCALE GENOMIC DNA]</scope>
</reference>
<feature type="compositionally biased region" description="Acidic residues" evidence="1">
    <location>
        <begin position="23"/>
        <end position="37"/>
    </location>
</feature>